<evidence type="ECO:0000313" key="2">
    <source>
        <dbReference type="Proteomes" id="UP000236584"/>
    </source>
</evidence>
<proteinExistence type="predicted"/>
<dbReference type="InterPro" id="IPR023378">
    <property type="entry name" value="YheA/YmcA-like_dom_sf"/>
</dbReference>
<dbReference type="Pfam" id="PF06133">
    <property type="entry name" value="Com_YlbF"/>
    <property type="match status" value="1"/>
</dbReference>
<keyword evidence="2" id="KW-1185">Reference proteome</keyword>
<dbReference type="OrthoDB" id="211540at2157"/>
<dbReference type="EMBL" id="CP026309">
    <property type="protein sequence ID" value="AUV81969.1"/>
    <property type="molecule type" value="Genomic_DNA"/>
</dbReference>
<sequence>MSVETTSLERMGRDLGSAIAETDEYQRFEEAKQAVEADDEAQAHIREFNQLREEFMLARQTGNATQEGMQKLQSKQQELHGLPVMAEYLEAQAALQERLEAVNEAISEPLAVDFGGEAGGCCQD</sequence>
<organism evidence="1 2">
    <name type="scientific">Salinigranum rubrum</name>
    <dbReference type="NCBI Taxonomy" id="755307"/>
    <lineage>
        <taxon>Archaea</taxon>
        <taxon>Methanobacteriati</taxon>
        <taxon>Methanobacteriota</taxon>
        <taxon>Stenosarchaea group</taxon>
        <taxon>Halobacteria</taxon>
        <taxon>Halobacteriales</taxon>
        <taxon>Haloferacaceae</taxon>
        <taxon>Salinigranum</taxon>
    </lineage>
</organism>
<dbReference type="PANTHER" id="PTHR38448">
    <property type="entry name" value="REGULATORY PROTEIN YLBF-RELATED"/>
    <property type="match status" value="1"/>
</dbReference>
<reference evidence="1 2" key="1">
    <citation type="submission" date="2018-01" db="EMBL/GenBank/DDBJ databases">
        <title>Complete genome sequence of Salinigranum rubrum GX10T, an extremely halophilic archaeon isolated from a marine solar saltern.</title>
        <authorList>
            <person name="Han S."/>
        </authorList>
    </citation>
    <scope>NUCLEOTIDE SEQUENCE [LARGE SCALE GENOMIC DNA]</scope>
    <source>
        <strain evidence="1 2">GX10</strain>
    </source>
</reference>
<dbReference type="KEGG" id="srub:C2R22_10180"/>
<dbReference type="AlphaFoldDB" id="A0A2I8VLK8"/>
<name>A0A2I8VLK8_9EURY</name>
<evidence type="ECO:0000313" key="1">
    <source>
        <dbReference type="EMBL" id="AUV81969.1"/>
    </source>
</evidence>
<dbReference type="PANTHER" id="PTHR38448:SF1">
    <property type="entry name" value="YLBF FAMILY REGULATOR"/>
    <property type="match status" value="1"/>
</dbReference>
<dbReference type="RefSeq" id="WP_103425658.1">
    <property type="nucleotide sequence ID" value="NZ_CP026309.1"/>
</dbReference>
<dbReference type="InterPro" id="IPR052767">
    <property type="entry name" value="Bact_com_dev_regulator"/>
</dbReference>
<dbReference type="InterPro" id="IPR010368">
    <property type="entry name" value="Com_YlbF"/>
</dbReference>
<accession>A0A2I8VLK8</accession>
<dbReference type="Gene3D" id="1.20.1500.10">
    <property type="entry name" value="YheA/YmcA-like"/>
    <property type="match status" value="1"/>
</dbReference>
<protein>
    <submittedName>
        <fullName evidence="1">Regulator</fullName>
    </submittedName>
</protein>
<dbReference type="SUPFAM" id="SSF158622">
    <property type="entry name" value="YheA/YmcA-like"/>
    <property type="match status" value="1"/>
</dbReference>
<dbReference type="GeneID" id="35592461"/>
<dbReference type="Proteomes" id="UP000236584">
    <property type="component" value="Chromosome"/>
</dbReference>
<gene>
    <name evidence="1" type="ORF">C2R22_10180</name>
</gene>